<dbReference type="InParanoid" id="T1I2T9"/>
<evidence type="ECO:0000313" key="1">
    <source>
        <dbReference type="EnsemblMetazoa" id="RPRC010608-PA"/>
    </source>
</evidence>
<name>T1I2T9_RHOPR</name>
<proteinExistence type="predicted"/>
<sequence>MSVIQELQIMVRSLLETVQQQCTLLKQNESPNKGISGITFDRYDETAEDFDTYIERLSAFFEVQVVHEEKRVACLISLIGPKLFTLLKNLLYPHDYTTKSFSEIAKTL</sequence>
<dbReference type="HOGENOM" id="CLU_2200168_0_0_1"/>
<organism evidence="1 2">
    <name type="scientific">Rhodnius prolixus</name>
    <name type="common">Triatomid bug</name>
    <dbReference type="NCBI Taxonomy" id="13249"/>
    <lineage>
        <taxon>Eukaryota</taxon>
        <taxon>Metazoa</taxon>
        <taxon>Ecdysozoa</taxon>
        <taxon>Arthropoda</taxon>
        <taxon>Hexapoda</taxon>
        <taxon>Insecta</taxon>
        <taxon>Pterygota</taxon>
        <taxon>Neoptera</taxon>
        <taxon>Paraneoptera</taxon>
        <taxon>Hemiptera</taxon>
        <taxon>Heteroptera</taxon>
        <taxon>Panheteroptera</taxon>
        <taxon>Cimicomorpha</taxon>
        <taxon>Reduviidae</taxon>
        <taxon>Triatominae</taxon>
        <taxon>Rhodnius</taxon>
    </lineage>
</organism>
<dbReference type="EnsemblMetazoa" id="RPRC010608-RA">
    <property type="protein sequence ID" value="RPRC010608-PA"/>
    <property type="gene ID" value="RPRC010608"/>
</dbReference>
<keyword evidence="2" id="KW-1185">Reference proteome</keyword>
<accession>T1I2T9</accession>
<dbReference type="VEuPathDB" id="VectorBase:RPRC010608"/>
<protein>
    <submittedName>
        <fullName evidence="1">Uncharacterized protein</fullName>
    </submittedName>
</protein>
<evidence type="ECO:0000313" key="2">
    <source>
        <dbReference type="Proteomes" id="UP000015103"/>
    </source>
</evidence>
<dbReference type="Proteomes" id="UP000015103">
    <property type="component" value="Unassembled WGS sequence"/>
</dbReference>
<reference evidence="1" key="1">
    <citation type="submission" date="2015-05" db="UniProtKB">
        <authorList>
            <consortium name="EnsemblMetazoa"/>
        </authorList>
    </citation>
    <scope>IDENTIFICATION</scope>
</reference>
<dbReference type="EMBL" id="ACPB03023345">
    <property type="status" value="NOT_ANNOTATED_CDS"/>
    <property type="molecule type" value="Genomic_DNA"/>
</dbReference>
<dbReference type="AlphaFoldDB" id="T1I2T9"/>